<sequence>MADVLSSQDKENVQEIIISAAVKDILKNHGDDTAVTHRTPLSSLNSKNITRYATMQKQGCTETPVFTSISPGIRLQYGNCIESAASSVLCGTDVKSEVYSQSKSNEIQQNTPHSERFDCSSGNTWQEESKPQNEDSSMNKAVNEFVLNVITNAACKLVLERNSSDKIHKETISSSLCQRKTRLTSNQHHSHCRGIYQEGSKKCIDYLFRPLKFYYKEGTSILDATHKVGLPDNSNVEMHSSPDKHEPTAPQQAIVGKADCKKPGNPTVNLNKPLSTKSKRLAVPSGCRDHTKHSLPKYSCSSRSSSFASSKLCSTDKAVQTQNKPNPAGKVFAHCQNVETLSVSTSPIVILEPRALKLKNIEEEKAQLLAKYLQSVQRVKDLEVQLKNSNSKNPKATIIKNSNNEHQLNANKGKMESLERKISQQEKLIVELKNSNQMYKSDVLCKDKELQKMKEQRRKLDAKLAEEQVNFQNTTVILKRKSDQDEKQVTCLKNKVADLEKKNQHITDRLTQELDNLSHMLEIRDQDVEVIRLENDKLTDLVSCQKITTEKLKEESAQMQFIKNEMIEIQEQMKKMEKSAAETQEFLEQERTALKDELLEKEEMLTEFNYKVLQLMEENKALKEMIPHLK</sequence>
<dbReference type="AlphaFoldDB" id="A0AAD9J5T5"/>
<evidence type="ECO:0000256" key="1">
    <source>
        <dbReference type="SAM" id="Coils"/>
    </source>
</evidence>
<dbReference type="Proteomes" id="UP001208570">
    <property type="component" value="Unassembled WGS sequence"/>
</dbReference>
<keyword evidence="4" id="KW-1185">Reference proteome</keyword>
<feature type="coiled-coil region" evidence="1">
    <location>
        <begin position="552"/>
        <end position="607"/>
    </location>
</feature>
<reference evidence="3" key="1">
    <citation type="journal article" date="2023" name="Mol. Biol. Evol.">
        <title>Third-Generation Sequencing Reveals the Adaptive Role of the Epigenome in Three Deep-Sea Polychaetes.</title>
        <authorList>
            <person name="Perez M."/>
            <person name="Aroh O."/>
            <person name="Sun Y."/>
            <person name="Lan Y."/>
            <person name="Juniper S.K."/>
            <person name="Young C.R."/>
            <person name="Angers B."/>
            <person name="Qian P.Y."/>
        </authorList>
    </citation>
    <scope>NUCLEOTIDE SEQUENCE</scope>
    <source>
        <strain evidence="3">P08H-3</strain>
    </source>
</reference>
<evidence type="ECO:0000256" key="2">
    <source>
        <dbReference type="SAM" id="MobiDB-lite"/>
    </source>
</evidence>
<organism evidence="3 4">
    <name type="scientific">Paralvinella palmiformis</name>
    <dbReference type="NCBI Taxonomy" id="53620"/>
    <lineage>
        <taxon>Eukaryota</taxon>
        <taxon>Metazoa</taxon>
        <taxon>Spiralia</taxon>
        <taxon>Lophotrochozoa</taxon>
        <taxon>Annelida</taxon>
        <taxon>Polychaeta</taxon>
        <taxon>Sedentaria</taxon>
        <taxon>Canalipalpata</taxon>
        <taxon>Terebellida</taxon>
        <taxon>Terebelliformia</taxon>
        <taxon>Alvinellidae</taxon>
        <taxon>Paralvinella</taxon>
    </lineage>
</organism>
<proteinExistence type="predicted"/>
<keyword evidence="1" id="KW-0175">Coiled coil</keyword>
<evidence type="ECO:0000313" key="4">
    <source>
        <dbReference type="Proteomes" id="UP001208570"/>
    </source>
</evidence>
<feature type="coiled-coil region" evidence="1">
    <location>
        <begin position="408"/>
        <end position="516"/>
    </location>
</feature>
<gene>
    <name evidence="3" type="ORF">LSH36_565g02000</name>
</gene>
<name>A0AAD9J5T5_9ANNE</name>
<dbReference type="EMBL" id="JAODUP010000565">
    <property type="protein sequence ID" value="KAK2147177.1"/>
    <property type="molecule type" value="Genomic_DNA"/>
</dbReference>
<evidence type="ECO:0000313" key="3">
    <source>
        <dbReference type="EMBL" id="KAK2147177.1"/>
    </source>
</evidence>
<accession>A0AAD9J5T5</accession>
<feature type="region of interest" description="Disordered" evidence="2">
    <location>
        <begin position="101"/>
        <end position="138"/>
    </location>
</feature>
<protein>
    <submittedName>
        <fullName evidence="3">Uncharacterized protein</fullName>
    </submittedName>
</protein>
<feature type="compositionally biased region" description="Polar residues" evidence="2">
    <location>
        <begin position="101"/>
        <end position="112"/>
    </location>
</feature>
<comment type="caution">
    <text evidence="3">The sequence shown here is derived from an EMBL/GenBank/DDBJ whole genome shotgun (WGS) entry which is preliminary data.</text>
</comment>